<dbReference type="EMBL" id="BPLR01010708">
    <property type="protein sequence ID" value="GIY41361.1"/>
    <property type="molecule type" value="Genomic_DNA"/>
</dbReference>
<evidence type="ECO:0000313" key="1">
    <source>
        <dbReference type="EMBL" id="GIY41361.1"/>
    </source>
</evidence>
<protein>
    <submittedName>
        <fullName evidence="1">Uncharacterized protein</fullName>
    </submittedName>
</protein>
<evidence type="ECO:0000313" key="2">
    <source>
        <dbReference type="Proteomes" id="UP001054945"/>
    </source>
</evidence>
<gene>
    <name evidence="1" type="ORF">CEXT_181371</name>
</gene>
<dbReference type="Proteomes" id="UP001054945">
    <property type="component" value="Unassembled WGS sequence"/>
</dbReference>
<comment type="caution">
    <text evidence="1">The sequence shown here is derived from an EMBL/GenBank/DDBJ whole genome shotgun (WGS) entry which is preliminary data.</text>
</comment>
<proteinExistence type="predicted"/>
<organism evidence="1 2">
    <name type="scientific">Caerostris extrusa</name>
    <name type="common">Bark spider</name>
    <name type="synonym">Caerostris bankana</name>
    <dbReference type="NCBI Taxonomy" id="172846"/>
    <lineage>
        <taxon>Eukaryota</taxon>
        <taxon>Metazoa</taxon>
        <taxon>Ecdysozoa</taxon>
        <taxon>Arthropoda</taxon>
        <taxon>Chelicerata</taxon>
        <taxon>Arachnida</taxon>
        <taxon>Araneae</taxon>
        <taxon>Araneomorphae</taxon>
        <taxon>Entelegynae</taxon>
        <taxon>Araneoidea</taxon>
        <taxon>Araneidae</taxon>
        <taxon>Caerostris</taxon>
    </lineage>
</organism>
<reference evidence="1 2" key="1">
    <citation type="submission" date="2021-06" db="EMBL/GenBank/DDBJ databases">
        <title>Caerostris extrusa draft genome.</title>
        <authorList>
            <person name="Kono N."/>
            <person name="Arakawa K."/>
        </authorList>
    </citation>
    <scope>NUCLEOTIDE SEQUENCE [LARGE SCALE GENOMIC DNA]</scope>
</reference>
<name>A0AAV4T7B1_CAEEX</name>
<dbReference type="AlphaFoldDB" id="A0AAV4T7B1"/>
<accession>A0AAV4T7B1</accession>
<sequence>MRSLRFNGEKSDRSRLHLRLALQAQRGYTIFEASSDEENGKWILSSRTVLGDVHFLQEHLANLREIPRKMERTKPNIVCSPFDSPRAKNSFCGFLGIQVPYSGPFLTTSVLHDTNLLMKKELEFVT</sequence>
<keyword evidence="2" id="KW-1185">Reference proteome</keyword>